<proteinExistence type="predicted"/>
<name>A0ACC0KP52_CHOFU</name>
<protein>
    <submittedName>
        <fullName evidence="1">Uncharacterized protein</fullName>
    </submittedName>
</protein>
<keyword evidence="2" id="KW-1185">Reference proteome</keyword>
<evidence type="ECO:0000313" key="1">
    <source>
        <dbReference type="EMBL" id="KAI8438209.1"/>
    </source>
</evidence>
<gene>
    <name evidence="1" type="ORF">MSG28_010827</name>
</gene>
<dbReference type="Proteomes" id="UP001064048">
    <property type="component" value="Chromosome 18"/>
</dbReference>
<organism evidence="1 2">
    <name type="scientific">Choristoneura fumiferana</name>
    <name type="common">Spruce budworm moth</name>
    <name type="synonym">Archips fumiferana</name>
    <dbReference type="NCBI Taxonomy" id="7141"/>
    <lineage>
        <taxon>Eukaryota</taxon>
        <taxon>Metazoa</taxon>
        <taxon>Ecdysozoa</taxon>
        <taxon>Arthropoda</taxon>
        <taxon>Hexapoda</taxon>
        <taxon>Insecta</taxon>
        <taxon>Pterygota</taxon>
        <taxon>Neoptera</taxon>
        <taxon>Endopterygota</taxon>
        <taxon>Lepidoptera</taxon>
        <taxon>Glossata</taxon>
        <taxon>Ditrysia</taxon>
        <taxon>Tortricoidea</taxon>
        <taxon>Tortricidae</taxon>
        <taxon>Tortricinae</taxon>
        <taxon>Choristoneura</taxon>
    </lineage>
</organism>
<accession>A0ACC0KP52</accession>
<comment type="caution">
    <text evidence="1">The sequence shown here is derived from an EMBL/GenBank/DDBJ whole genome shotgun (WGS) entry which is preliminary data.</text>
</comment>
<reference evidence="1 2" key="1">
    <citation type="journal article" date="2022" name="Genome Biol. Evol.">
        <title>The Spruce Budworm Genome: Reconstructing the Evolutionary History of Antifreeze Proteins.</title>
        <authorList>
            <person name="Beliveau C."/>
            <person name="Gagne P."/>
            <person name="Picq S."/>
            <person name="Vernygora O."/>
            <person name="Keeling C.I."/>
            <person name="Pinkney K."/>
            <person name="Doucet D."/>
            <person name="Wen F."/>
            <person name="Johnston J.S."/>
            <person name="Maaroufi H."/>
            <person name="Boyle B."/>
            <person name="Laroche J."/>
            <person name="Dewar K."/>
            <person name="Juretic N."/>
            <person name="Blackburn G."/>
            <person name="Nisole A."/>
            <person name="Brunet B."/>
            <person name="Brandao M."/>
            <person name="Lumley L."/>
            <person name="Duan J."/>
            <person name="Quan G."/>
            <person name="Lucarotti C.J."/>
            <person name="Roe A.D."/>
            <person name="Sperling F.A.H."/>
            <person name="Levesque R.C."/>
            <person name="Cusson M."/>
        </authorList>
    </citation>
    <scope>NUCLEOTIDE SEQUENCE [LARGE SCALE GENOMIC DNA]</scope>
    <source>
        <strain evidence="1">Glfc:IPQL:Cfum</strain>
    </source>
</reference>
<evidence type="ECO:0000313" key="2">
    <source>
        <dbReference type="Proteomes" id="UP001064048"/>
    </source>
</evidence>
<dbReference type="EMBL" id="CM046118">
    <property type="protein sequence ID" value="KAI8438209.1"/>
    <property type="molecule type" value="Genomic_DNA"/>
</dbReference>
<sequence length="1315" mass="146507">MFFFDLLLPAGLTTAALVAYLIILRKSPPRRGFYRSPGWNYPLKLLGARWAVRRWKSQRKSKYQFDESPRAHNATEGVDGISIKASSPEGATILVGVRKLFGRKPLAELTLYVKLRDGSSYKLLQHPDTAIGAWDSADGTWTAGGLKIQVLEPRKRLRIIFNGLVSKVGEDTTHHAKFNGIWASASSEVRHPEDWSNQLAAEALALEPWRDGDWPNILDKWEDGSWLQWGVVQGRFEVFTDGVVDASEFLQVRGVKERSWSPHEYQGIRRSVGIVVAARDGTAVQLKAVAYKNVLTQCHSGCVRFPDFTVESITSSDLVMLDFCEISEGIPKSYMINVGTRNRDLKIMLRINSDGVKLFSGVPYQHEFVYRTLVVEINGEPGTGVIELGYEPSVIREPLYRLASSPLLRWYTTNEVGPVSFCAAFEERPASCADLVGGKGASLALLASTQKEKGYKVPPGFCLTTKALERHLEVNPNLKEAILKIEAAGEDYDEAHFKETCTRTAELFSATEILGEVKEEILQQLNELKAKALEQGLGPELRFAVRSSAVGEDSEALSAAGQNETVLGCAAEDVLRGVQKCWGSMFAFTSASYRRLNGQQCLCGGGVVVQALVRPRAAGVMFTRHPAAGDPRRLLITANYGLGESVVSGAVEPDTIVVSRDGDSLTISSIELGSKTQRVSAIGNGVTMEEVPETERRVPCMSESEALRLAKLGVTQEELWGAGRDIEWAICKDDIYLLQARPITSLERWTEEELLHELDFPIMSDDELLTFANVGEVLPKPLSPLSYDLVQRPLQKSIDAIIGSNNEGYDGSIIMTHARCAMALYNSVYRRVSKEIDLGIRMIEMAVHGHKVADDHIFSVALHRRQPQWMDKIEMIGSMVKGLFFTKWHMDDTIEQVDRMTIDMFEADNAAAYIKELVALDDHVQRISFNHMSTSSASTVSQFIAMTVLLEGAQDFSTEQCNEISMILNSGDVLSAEVPQYLDSFARKIVDSGKADDFRAQKPDDAFDWLKINLPGIYQEVVDFLEKHGHRCVMEFDIAEKPWVIKPDDLMKVLQNMRPAKEQVRQTRTDKKIIDSLKTPQKSLTRTMLGWLLPLCRRTVRHRESTKAHLILGIHKIRLAVRGMARLLVKQWYLPHPDLVYYFRVEELLEYVKTRNPALLKKATQRYQYYPLWAKLKFAELNFGWLCPLQAKGPAVTSGDARIEATSVCGGETIARACVVKELSEVSQLQQGDILITHSTDIGWSPYFPLVTGIVTELGGLISHGAVIAREYGLPCIVGATNATEIFKTGDMVRLSGTKGVLERVQLTPEENGES</sequence>